<feature type="transmembrane region" description="Helical" evidence="17">
    <location>
        <begin position="7"/>
        <end position="24"/>
    </location>
</feature>
<evidence type="ECO:0000256" key="1">
    <source>
        <dbReference type="ARBA" id="ARBA00000923"/>
    </source>
</evidence>
<keyword evidence="5 17" id="KW-1133">Transmembrane helix</keyword>
<dbReference type="PANTHER" id="PTHR10989">
    <property type="entry name" value="ANDROGEN-INDUCED PROTEIN 1-RELATED"/>
    <property type="match status" value="1"/>
</dbReference>
<comment type="catalytic activity">
    <reaction evidence="13">
        <text>9-octadecanoyloxy-octadecanoate + H2O = 9-hydroxy-octadecanoate + octadecanoate + H(+)</text>
        <dbReference type="Rhea" id="RHEA:52096"/>
        <dbReference type="ChEBI" id="CHEBI:15377"/>
        <dbReference type="ChEBI" id="CHEBI:15378"/>
        <dbReference type="ChEBI" id="CHEBI:25629"/>
        <dbReference type="ChEBI" id="CHEBI:136286"/>
        <dbReference type="ChEBI" id="CHEBI:136373"/>
    </reaction>
    <physiologicalReaction direction="left-to-right" evidence="13">
        <dbReference type="Rhea" id="RHEA:52097"/>
    </physiologicalReaction>
</comment>
<dbReference type="Proteomes" id="UP000515203">
    <property type="component" value="Unplaced"/>
</dbReference>
<evidence type="ECO:0000256" key="10">
    <source>
        <dbReference type="ARBA" id="ARBA00048680"/>
    </source>
</evidence>
<keyword evidence="4 17" id="KW-0812">Transmembrane</keyword>
<proteinExistence type="inferred from homology"/>
<dbReference type="PANTHER" id="PTHR10989:SF17">
    <property type="entry name" value="ANDROGEN-DEPENDENT TFPI-REGULATING PROTEIN"/>
    <property type="match status" value="1"/>
</dbReference>
<dbReference type="CTD" id="84830"/>
<dbReference type="GO" id="GO:0016020">
    <property type="term" value="C:membrane"/>
    <property type="evidence" value="ECO:0007669"/>
    <property type="project" value="InterPro"/>
</dbReference>
<evidence type="ECO:0000313" key="18">
    <source>
        <dbReference type="Proteomes" id="UP000515203"/>
    </source>
</evidence>
<comment type="catalytic activity">
    <reaction evidence="11">
        <text>12-(9Z-octadecenoyloxy)-octadecanoate + H2O = 12-hydroxyoctadecanoate + (9Z)-octadecenoate + H(+)</text>
        <dbReference type="Rhea" id="RHEA:52060"/>
        <dbReference type="ChEBI" id="CHEBI:15377"/>
        <dbReference type="ChEBI" id="CHEBI:15378"/>
        <dbReference type="ChEBI" id="CHEBI:30823"/>
        <dbReference type="ChEBI" id="CHEBI:84201"/>
        <dbReference type="ChEBI" id="CHEBI:136302"/>
    </reaction>
    <physiologicalReaction direction="left-to-right" evidence="11">
        <dbReference type="Rhea" id="RHEA:52061"/>
    </physiologicalReaction>
</comment>
<evidence type="ECO:0000256" key="5">
    <source>
        <dbReference type="ARBA" id="ARBA00022989"/>
    </source>
</evidence>
<dbReference type="OrthoDB" id="1898221at2759"/>
<evidence type="ECO:0000256" key="2">
    <source>
        <dbReference type="ARBA" id="ARBA00004127"/>
    </source>
</evidence>
<feature type="transmembrane region" description="Helical" evidence="17">
    <location>
        <begin position="150"/>
        <end position="170"/>
    </location>
</feature>
<evidence type="ECO:0000256" key="11">
    <source>
        <dbReference type="ARBA" id="ARBA00048701"/>
    </source>
</evidence>
<comment type="subcellular location">
    <subcellularLocation>
        <location evidence="2">Endomembrane system</location>
        <topology evidence="2">Multi-pass membrane protein</topology>
    </subcellularLocation>
</comment>
<evidence type="ECO:0000256" key="4">
    <source>
        <dbReference type="ARBA" id="ARBA00022692"/>
    </source>
</evidence>
<name>A0A6P3EZ14_OCTDE</name>
<evidence type="ECO:0000256" key="7">
    <source>
        <dbReference type="ARBA" id="ARBA00047368"/>
    </source>
</evidence>
<comment type="catalytic activity">
    <reaction evidence="15">
        <text>13-(9Z-hexadecenoyloxy)-octadecanoate + H2O = 13-hydroxy-octadecanoate + (9Z)-hexadecenoate + H(+)</text>
        <dbReference type="Rhea" id="RHEA:52076"/>
        <dbReference type="ChEBI" id="CHEBI:15377"/>
        <dbReference type="ChEBI" id="CHEBI:15378"/>
        <dbReference type="ChEBI" id="CHEBI:32372"/>
        <dbReference type="ChEBI" id="CHEBI:136304"/>
        <dbReference type="ChEBI" id="CHEBI:136315"/>
    </reaction>
    <physiologicalReaction direction="left-to-right" evidence="15">
        <dbReference type="Rhea" id="RHEA:52077"/>
    </physiologicalReaction>
</comment>
<evidence type="ECO:0000256" key="14">
    <source>
        <dbReference type="ARBA" id="ARBA00049296"/>
    </source>
</evidence>
<dbReference type="InterPro" id="IPR006838">
    <property type="entry name" value="ADTRP_AIG1"/>
</dbReference>
<evidence type="ECO:0000256" key="8">
    <source>
        <dbReference type="ARBA" id="ARBA00047427"/>
    </source>
</evidence>
<evidence type="ECO:0000256" key="16">
    <source>
        <dbReference type="ARBA" id="ARBA00049428"/>
    </source>
</evidence>
<evidence type="ECO:0000256" key="9">
    <source>
        <dbReference type="ARBA" id="ARBA00047863"/>
    </source>
</evidence>
<gene>
    <name evidence="19 20" type="primary">Adtrp</name>
</gene>
<reference evidence="19 20" key="1">
    <citation type="submission" date="2025-04" db="UniProtKB">
        <authorList>
            <consortium name="RefSeq"/>
        </authorList>
    </citation>
    <scope>IDENTIFICATION</scope>
</reference>
<evidence type="ECO:0000256" key="3">
    <source>
        <dbReference type="ARBA" id="ARBA00009300"/>
    </source>
</evidence>
<comment type="catalytic activity">
    <reaction evidence="14">
        <text>13-(9Z-octadecenoyloxy)-octadecanoate + H2O = 13-hydroxy-octadecanoate + (9Z)-octadecenoate + H(+)</text>
        <dbReference type="Rhea" id="RHEA:52064"/>
        <dbReference type="ChEBI" id="CHEBI:15377"/>
        <dbReference type="ChEBI" id="CHEBI:15378"/>
        <dbReference type="ChEBI" id="CHEBI:30823"/>
        <dbReference type="ChEBI" id="CHEBI:136303"/>
        <dbReference type="ChEBI" id="CHEBI:136304"/>
    </reaction>
    <physiologicalReaction direction="left-to-right" evidence="14">
        <dbReference type="Rhea" id="RHEA:52065"/>
    </physiologicalReaction>
</comment>
<evidence type="ECO:0000256" key="17">
    <source>
        <dbReference type="SAM" id="Phobius"/>
    </source>
</evidence>
<evidence type="ECO:0000256" key="6">
    <source>
        <dbReference type="ARBA" id="ARBA00023136"/>
    </source>
</evidence>
<comment type="catalytic activity">
    <reaction evidence="16">
        <text>12-(9Z-hexadecenoyloxy)-octadecanoate + H2O = 12-hydroxyoctadecanoate + (9Z)-hexadecenoate + H(+)</text>
        <dbReference type="Rhea" id="RHEA:52072"/>
        <dbReference type="ChEBI" id="CHEBI:15377"/>
        <dbReference type="ChEBI" id="CHEBI:15378"/>
        <dbReference type="ChEBI" id="CHEBI:32372"/>
        <dbReference type="ChEBI" id="CHEBI:84201"/>
        <dbReference type="ChEBI" id="CHEBI:136312"/>
    </reaction>
    <physiologicalReaction direction="left-to-right" evidence="16">
        <dbReference type="Rhea" id="RHEA:52073"/>
    </physiologicalReaction>
</comment>
<accession>A0A6P3EZ14</accession>
<comment type="catalytic activity">
    <reaction evidence="9">
        <text>9-hexadecanoyloxy-octadecanoate + H2O = 9-hydroxy-octadecanoate + hexadecanoate + H(+)</text>
        <dbReference type="Rhea" id="RHEA:52052"/>
        <dbReference type="ChEBI" id="CHEBI:7896"/>
        <dbReference type="ChEBI" id="CHEBI:15377"/>
        <dbReference type="ChEBI" id="CHEBI:15378"/>
        <dbReference type="ChEBI" id="CHEBI:83670"/>
        <dbReference type="ChEBI" id="CHEBI:136286"/>
    </reaction>
    <physiologicalReaction direction="left-to-right" evidence="9">
        <dbReference type="Rhea" id="RHEA:52053"/>
    </physiologicalReaction>
</comment>
<comment type="catalytic activity">
    <reaction evidence="10">
        <text>12-octadecanoyloxy-octadecanoate + H2O = 12-hydroxyoctadecanoate + octadecanoate + H(+)</text>
        <dbReference type="Rhea" id="RHEA:52080"/>
        <dbReference type="ChEBI" id="CHEBI:15377"/>
        <dbReference type="ChEBI" id="CHEBI:15378"/>
        <dbReference type="ChEBI" id="CHEBI:25629"/>
        <dbReference type="ChEBI" id="CHEBI:84201"/>
        <dbReference type="ChEBI" id="CHEBI:136330"/>
    </reaction>
    <physiologicalReaction direction="left-to-right" evidence="10">
        <dbReference type="Rhea" id="RHEA:52081"/>
    </physiologicalReaction>
</comment>
<dbReference type="Pfam" id="PF04750">
    <property type="entry name" value="Far-17a_AIG1"/>
    <property type="match status" value="1"/>
</dbReference>
<feature type="transmembrane region" description="Helical" evidence="17">
    <location>
        <begin position="119"/>
        <end position="138"/>
    </location>
</feature>
<comment type="similarity">
    <text evidence="3">Belongs to the AIG1 family.</text>
</comment>
<dbReference type="GeneID" id="101575654"/>
<organism evidence="18 19">
    <name type="scientific">Octodon degus</name>
    <name type="common">Degu</name>
    <name type="synonym">Sciurus degus</name>
    <dbReference type="NCBI Taxonomy" id="10160"/>
    <lineage>
        <taxon>Eukaryota</taxon>
        <taxon>Metazoa</taxon>
        <taxon>Chordata</taxon>
        <taxon>Craniata</taxon>
        <taxon>Vertebrata</taxon>
        <taxon>Euteleostomi</taxon>
        <taxon>Mammalia</taxon>
        <taxon>Eutheria</taxon>
        <taxon>Euarchontoglires</taxon>
        <taxon>Glires</taxon>
        <taxon>Rodentia</taxon>
        <taxon>Hystricomorpha</taxon>
        <taxon>Octodontidae</taxon>
        <taxon>Octodon</taxon>
    </lineage>
</organism>
<comment type="catalytic activity">
    <reaction evidence="1">
        <text>9-(9Z-hexadecenoyloxy)-octadecanoate + H2O = (9Z)-hexadecenoate + 9-hydroxy-octadecanoate + H(+)</text>
        <dbReference type="Rhea" id="RHEA:52068"/>
        <dbReference type="ChEBI" id="CHEBI:15377"/>
        <dbReference type="ChEBI" id="CHEBI:15378"/>
        <dbReference type="ChEBI" id="CHEBI:32372"/>
        <dbReference type="ChEBI" id="CHEBI:136286"/>
        <dbReference type="ChEBI" id="CHEBI:136309"/>
    </reaction>
    <physiologicalReaction direction="left-to-right" evidence="1">
        <dbReference type="Rhea" id="RHEA:52069"/>
    </physiologicalReaction>
</comment>
<keyword evidence="18" id="KW-1185">Reference proteome</keyword>
<feature type="transmembrane region" description="Helical" evidence="17">
    <location>
        <begin position="79"/>
        <end position="99"/>
    </location>
</feature>
<comment type="catalytic activity">
    <reaction evidence="12">
        <text>9-(9Z-octadecenoyloxy)-octadecanoate + H2O = 9-hydroxy-octadecanoate + (9Z)-octadecenoate + H(+)</text>
        <dbReference type="Rhea" id="RHEA:52048"/>
        <dbReference type="ChEBI" id="CHEBI:15377"/>
        <dbReference type="ChEBI" id="CHEBI:15378"/>
        <dbReference type="ChEBI" id="CHEBI:30823"/>
        <dbReference type="ChEBI" id="CHEBI:136282"/>
        <dbReference type="ChEBI" id="CHEBI:136286"/>
    </reaction>
    <physiologicalReaction direction="left-to-right" evidence="12">
        <dbReference type="Rhea" id="RHEA:52049"/>
    </physiologicalReaction>
</comment>
<evidence type="ECO:0000313" key="20">
    <source>
        <dbReference type="RefSeq" id="XP_023567930.1"/>
    </source>
</evidence>
<feature type="transmembrane region" description="Helical" evidence="17">
    <location>
        <begin position="39"/>
        <end position="58"/>
    </location>
</feature>
<evidence type="ECO:0000256" key="15">
    <source>
        <dbReference type="ARBA" id="ARBA00049322"/>
    </source>
</evidence>
<evidence type="ECO:0000313" key="19">
    <source>
        <dbReference type="RefSeq" id="XP_004628494.2"/>
    </source>
</evidence>
<dbReference type="RefSeq" id="XP_023567930.1">
    <property type="nucleotide sequence ID" value="XM_023712162.1"/>
</dbReference>
<comment type="catalytic activity">
    <reaction evidence="7">
        <text>12-hexadecanoyloxy-octadecanoate + H2O = 12-hydroxyoctadecanoate + hexadecanoate + H(+)</text>
        <dbReference type="Rhea" id="RHEA:52056"/>
        <dbReference type="ChEBI" id="CHEBI:7896"/>
        <dbReference type="ChEBI" id="CHEBI:15377"/>
        <dbReference type="ChEBI" id="CHEBI:15378"/>
        <dbReference type="ChEBI" id="CHEBI:83677"/>
        <dbReference type="ChEBI" id="CHEBI:84201"/>
    </reaction>
    <physiologicalReaction direction="left-to-right" evidence="7">
        <dbReference type="Rhea" id="RHEA:52057"/>
    </physiologicalReaction>
</comment>
<sequence>MVRTAMCVYHLILLNWYIFLNYYIPQQGTIFRDGAQSKYLTLLNLLLQAVFFGVASLDDVLKKVKRKKDIKFVTAFRDLLFATLAFPICAFVFLVFWTIFLYNRELIYPKALDGVFPAWMNHAVHSFIFLFSLIEIFLRPHRYPSKKTGFALLAVGSLGYISRILWLHSVTGHWVYPVLAKLSSVGLAAFFFLGYVLTASLFVLGERLNHLKWGDRVQQRMKME</sequence>
<dbReference type="AlphaFoldDB" id="A0A6P3EZ14"/>
<comment type="catalytic activity">
    <reaction evidence="8">
        <text>13-octadecanoyloxy-octadecanoate + H2O = 13-hydroxy-octadecanoate + octadecanoate + H(+)</text>
        <dbReference type="Rhea" id="RHEA:52084"/>
        <dbReference type="ChEBI" id="CHEBI:15377"/>
        <dbReference type="ChEBI" id="CHEBI:15378"/>
        <dbReference type="ChEBI" id="CHEBI:25629"/>
        <dbReference type="ChEBI" id="CHEBI:136304"/>
        <dbReference type="ChEBI" id="CHEBI:136335"/>
    </reaction>
    <physiologicalReaction direction="left-to-right" evidence="8">
        <dbReference type="Rhea" id="RHEA:52085"/>
    </physiologicalReaction>
</comment>
<keyword evidence="6 17" id="KW-0472">Membrane</keyword>
<dbReference type="GO" id="GO:0012505">
    <property type="term" value="C:endomembrane system"/>
    <property type="evidence" value="ECO:0007669"/>
    <property type="project" value="UniProtKB-SubCell"/>
</dbReference>
<dbReference type="RefSeq" id="XP_004628494.2">
    <property type="nucleotide sequence ID" value="XM_004628437.2"/>
</dbReference>
<evidence type="ECO:0000256" key="13">
    <source>
        <dbReference type="ARBA" id="ARBA00049221"/>
    </source>
</evidence>
<feature type="transmembrane region" description="Helical" evidence="17">
    <location>
        <begin position="182"/>
        <end position="204"/>
    </location>
</feature>
<evidence type="ECO:0000256" key="12">
    <source>
        <dbReference type="ARBA" id="ARBA00048800"/>
    </source>
</evidence>
<protein>
    <submittedName>
        <fullName evidence="19 20">Androgen-dependent TFPI-regulating protein isoform X1</fullName>
    </submittedName>
</protein>